<sequence length="200" mass="22371">MHILIAEDKYVPPAPATAPPSTTKFTVTVLTKTSDVNQKLFRLILKKLDPSITISVAWNGGEALDYLSNPSPACPRPDIILMDISMPVKGGYEVVEILRTQQPYIADMQLSSTPIVALTAQRMAEYVVQMHFAKGFDDVLCKPVQRMLLHRVLMYWSSRRVTPRHGVLRNPMIGGRVPIRSGRAQWGGWRRAHKGPTSLL</sequence>
<evidence type="ECO:0000259" key="3">
    <source>
        <dbReference type="PROSITE" id="PS50110"/>
    </source>
</evidence>
<evidence type="ECO:0000256" key="2">
    <source>
        <dbReference type="PROSITE-ProRule" id="PRU00169"/>
    </source>
</evidence>
<keyword evidence="1 2" id="KW-0597">Phosphoprotein</keyword>
<evidence type="ECO:0000313" key="4">
    <source>
        <dbReference type="EMBL" id="OJJ57583.1"/>
    </source>
</evidence>
<dbReference type="SMART" id="SM00448">
    <property type="entry name" value="REC"/>
    <property type="match status" value="1"/>
</dbReference>
<dbReference type="InterPro" id="IPR001789">
    <property type="entry name" value="Sig_transdc_resp-reg_receiver"/>
</dbReference>
<dbReference type="AlphaFoldDB" id="A0A1L9TE57"/>
<dbReference type="Proteomes" id="UP000184356">
    <property type="component" value="Unassembled WGS sequence"/>
</dbReference>
<reference evidence="5" key="1">
    <citation type="journal article" date="2017" name="Genome Biol.">
        <title>Comparative genomics reveals high biological diversity and specific adaptations in the industrially and medically important fungal genus Aspergillus.</title>
        <authorList>
            <person name="de Vries R.P."/>
            <person name="Riley R."/>
            <person name="Wiebenga A."/>
            <person name="Aguilar-Osorio G."/>
            <person name="Amillis S."/>
            <person name="Uchima C.A."/>
            <person name="Anderluh G."/>
            <person name="Asadollahi M."/>
            <person name="Askin M."/>
            <person name="Barry K."/>
            <person name="Battaglia E."/>
            <person name="Bayram O."/>
            <person name="Benocci T."/>
            <person name="Braus-Stromeyer S.A."/>
            <person name="Caldana C."/>
            <person name="Canovas D."/>
            <person name="Cerqueira G.C."/>
            <person name="Chen F."/>
            <person name="Chen W."/>
            <person name="Choi C."/>
            <person name="Clum A."/>
            <person name="Dos Santos R.A."/>
            <person name="Damasio A.R."/>
            <person name="Diallinas G."/>
            <person name="Emri T."/>
            <person name="Fekete E."/>
            <person name="Flipphi M."/>
            <person name="Freyberg S."/>
            <person name="Gallo A."/>
            <person name="Gournas C."/>
            <person name="Habgood R."/>
            <person name="Hainaut M."/>
            <person name="Harispe M.L."/>
            <person name="Henrissat B."/>
            <person name="Hilden K.S."/>
            <person name="Hope R."/>
            <person name="Hossain A."/>
            <person name="Karabika E."/>
            <person name="Karaffa L."/>
            <person name="Karanyi Z."/>
            <person name="Krasevec N."/>
            <person name="Kuo A."/>
            <person name="Kusch H."/>
            <person name="LaButti K."/>
            <person name="Lagendijk E.L."/>
            <person name="Lapidus A."/>
            <person name="Levasseur A."/>
            <person name="Lindquist E."/>
            <person name="Lipzen A."/>
            <person name="Logrieco A.F."/>
            <person name="MacCabe A."/>
            <person name="Maekelae M.R."/>
            <person name="Malavazi I."/>
            <person name="Melin P."/>
            <person name="Meyer V."/>
            <person name="Mielnichuk N."/>
            <person name="Miskei M."/>
            <person name="Molnar A.P."/>
            <person name="Mule G."/>
            <person name="Ngan C.Y."/>
            <person name="Orejas M."/>
            <person name="Orosz E."/>
            <person name="Ouedraogo J.P."/>
            <person name="Overkamp K.M."/>
            <person name="Park H.-S."/>
            <person name="Perrone G."/>
            <person name="Piumi F."/>
            <person name="Punt P.J."/>
            <person name="Ram A.F."/>
            <person name="Ramon A."/>
            <person name="Rauscher S."/>
            <person name="Record E."/>
            <person name="Riano-Pachon D.M."/>
            <person name="Robert V."/>
            <person name="Roehrig J."/>
            <person name="Ruller R."/>
            <person name="Salamov A."/>
            <person name="Salih N.S."/>
            <person name="Samson R.A."/>
            <person name="Sandor E."/>
            <person name="Sanguinetti M."/>
            <person name="Schuetze T."/>
            <person name="Sepcic K."/>
            <person name="Shelest E."/>
            <person name="Sherlock G."/>
            <person name="Sophianopoulou V."/>
            <person name="Squina F.M."/>
            <person name="Sun H."/>
            <person name="Susca A."/>
            <person name="Todd R.B."/>
            <person name="Tsang A."/>
            <person name="Unkles S.E."/>
            <person name="van de Wiele N."/>
            <person name="van Rossen-Uffink D."/>
            <person name="Oliveira J.V."/>
            <person name="Vesth T.C."/>
            <person name="Visser J."/>
            <person name="Yu J.-H."/>
            <person name="Zhou M."/>
            <person name="Andersen M.R."/>
            <person name="Archer D.B."/>
            <person name="Baker S.E."/>
            <person name="Benoit I."/>
            <person name="Brakhage A.A."/>
            <person name="Braus G.H."/>
            <person name="Fischer R."/>
            <person name="Frisvad J.C."/>
            <person name="Goldman G.H."/>
            <person name="Houbraken J."/>
            <person name="Oakley B."/>
            <person name="Pocsi I."/>
            <person name="Scazzocchio C."/>
            <person name="Seiboth B."/>
            <person name="vanKuyk P.A."/>
            <person name="Wortman J."/>
            <person name="Dyer P.S."/>
            <person name="Grigoriev I.V."/>
        </authorList>
    </citation>
    <scope>NUCLEOTIDE SEQUENCE [LARGE SCALE GENOMIC DNA]</scope>
    <source>
        <strain evidence="5">CBS 593.65</strain>
    </source>
</reference>
<organism evidence="4 5">
    <name type="scientific">Aspergillus sydowii CBS 593.65</name>
    <dbReference type="NCBI Taxonomy" id="1036612"/>
    <lineage>
        <taxon>Eukaryota</taxon>
        <taxon>Fungi</taxon>
        <taxon>Dikarya</taxon>
        <taxon>Ascomycota</taxon>
        <taxon>Pezizomycotina</taxon>
        <taxon>Eurotiomycetes</taxon>
        <taxon>Eurotiomycetidae</taxon>
        <taxon>Eurotiales</taxon>
        <taxon>Aspergillaceae</taxon>
        <taxon>Aspergillus</taxon>
        <taxon>Aspergillus subgen. Nidulantes</taxon>
    </lineage>
</organism>
<evidence type="ECO:0000313" key="5">
    <source>
        <dbReference type="Proteomes" id="UP000184356"/>
    </source>
</evidence>
<accession>A0A1L9TE57</accession>
<dbReference type="InterPro" id="IPR050956">
    <property type="entry name" value="2C_system_His_kinase"/>
</dbReference>
<dbReference type="SUPFAM" id="SSF52172">
    <property type="entry name" value="CheY-like"/>
    <property type="match status" value="1"/>
</dbReference>
<dbReference type="RefSeq" id="XP_040701389.1">
    <property type="nucleotide sequence ID" value="XM_040852398.1"/>
</dbReference>
<feature type="domain" description="Response regulatory" evidence="3">
    <location>
        <begin position="27"/>
        <end position="157"/>
    </location>
</feature>
<gene>
    <name evidence="4" type="ORF">ASPSYDRAFT_90864</name>
</gene>
<keyword evidence="5" id="KW-1185">Reference proteome</keyword>
<dbReference type="VEuPathDB" id="FungiDB:ASPSYDRAFT_90864"/>
<dbReference type="Gene3D" id="3.40.50.2300">
    <property type="match status" value="1"/>
</dbReference>
<proteinExistence type="predicted"/>
<feature type="modified residue" description="4-aspartylphosphate" evidence="2">
    <location>
        <position position="83"/>
    </location>
</feature>
<name>A0A1L9TE57_9EURO</name>
<dbReference type="PANTHER" id="PTHR43719">
    <property type="entry name" value="TWO-COMPONENT HISTIDINE KINASE"/>
    <property type="match status" value="1"/>
</dbReference>
<dbReference type="GeneID" id="63768471"/>
<dbReference type="CDD" id="cd17546">
    <property type="entry name" value="REC_hyHK_CKI1_RcsC-like"/>
    <property type="match status" value="1"/>
</dbReference>
<dbReference type="STRING" id="1036612.A0A1L9TE57"/>
<dbReference type="EMBL" id="KV878588">
    <property type="protein sequence ID" value="OJJ57583.1"/>
    <property type="molecule type" value="Genomic_DNA"/>
</dbReference>
<evidence type="ECO:0000256" key="1">
    <source>
        <dbReference type="ARBA" id="ARBA00022553"/>
    </source>
</evidence>
<protein>
    <recommendedName>
        <fullName evidence="3">Response regulatory domain-containing protein</fullName>
    </recommendedName>
</protein>
<dbReference type="PANTHER" id="PTHR43719:SF42">
    <property type="entry name" value="HISTIDINE KINASE"/>
    <property type="match status" value="1"/>
</dbReference>
<dbReference type="OrthoDB" id="60033at2759"/>
<dbReference type="PROSITE" id="PS50110">
    <property type="entry name" value="RESPONSE_REGULATORY"/>
    <property type="match status" value="1"/>
</dbReference>
<dbReference type="Pfam" id="PF00072">
    <property type="entry name" value="Response_reg"/>
    <property type="match status" value="1"/>
</dbReference>
<dbReference type="GO" id="GO:0000160">
    <property type="term" value="P:phosphorelay signal transduction system"/>
    <property type="evidence" value="ECO:0007669"/>
    <property type="project" value="InterPro"/>
</dbReference>
<dbReference type="InterPro" id="IPR011006">
    <property type="entry name" value="CheY-like_superfamily"/>
</dbReference>